<evidence type="ECO:0000313" key="1">
    <source>
        <dbReference type="EMBL" id="MBK1870355.1"/>
    </source>
</evidence>
<dbReference type="EMBL" id="JAENHL010000008">
    <property type="protein sequence ID" value="MBK1870355.1"/>
    <property type="molecule type" value="Genomic_DNA"/>
</dbReference>
<accession>A0ACC5RD11</accession>
<name>A0ACC5RD11_9HYPH</name>
<organism evidence="1 2">
    <name type="scientific">Taklimakanibacter albus</name>
    <dbReference type="NCBI Taxonomy" id="2800327"/>
    <lineage>
        <taxon>Bacteria</taxon>
        <taxon>Pseudomonadati</taxon>
        <taxon>Pseudomonadota</taxon>
        <taxon>Alphaproteobacteria</taxon>
        <taxon>Hyphomicrobiales</taxon>
        <taxon>Aestuariivirgaceae</taxon>
        <taxon>Taklimakanibacter</taxon>
    </lineage>
</organism>
<dbReference type="Proteomes" id="UP000616151">
    <property type="component" value="Unassembled WGS sequence"/>
</dbReference>
<protein>
    <submittedName>
        <fullName evidence="1">DUF3108 domain-containing protein</fullName>
    </submittedName>
</protein>
<proteinExistence type="predicted"/>
<sequence>MPKGKILSLASALAMGAMASVAPVGANAAESELAVTYEVEVGSLSAMRIAYKAALTADGYESTASIKTKGLADLFSDYRMEMASAGGFAAGALKPSHYRSESKNSKKTKVLEVRWKGDNPAVASTPKDKDDDALVAPGLTSGLVDPLSMLLRKAVLQEGQPCPSVERVVDGREVYDLRFTLSGEVKLGSKSPGVYRGKALKCSMTYTPVAGRPAVKFKKKGGVPSKFDIWFAAIDPAGSGKAMYVPVLATGKLQGMSFVAYAREASVDGSKLSEN</sequence>
<evidence type="ECO:0000313" key="2">
    <source>
        <dbReference type="Proteomes" id="UP000616151"/>
    </source>
</evidence>
<reference evidence="1" key="1">
    <citation type="submission" date="2021-01" db="EMBL/GenBank/DDBJ databases">
        <authorList>
            <person name="Sun Q."/>
        </authorList>
    </citation>
    <scope>NUCLEOTIDE SEQUENCE</scope>
    <source>
        <strain evidence="1">YIM B02566</strain>
    </source>
</reference>
<keyword evidence="2" id="KW-1185">Reference proteome</keyword>
<comment type="caution">
    <text evidence="1">The sequence shown here is derived from an EMBL/GenBank/DDBJ whole genome shotgun (WGS) entry which is preliminary data.</text>
</comment>
<gene>
    <name evidence="1" type="ORF">JHL16_28585</name>
</gene>